<evidence type="ECO:0000313" key="3">
    <source>
        <dbReference type="Proteomes" id="UP000663852"/>
    </source>
</evidence>
<evidence type="ECO:0000256" key="1">
    <source>
        <dbReference type="SAM" id="MobiDB-lite"/>
    </source>
</evidence>
<dbReference type="AlphaFoldDB" id="A0A815GA48"/>
<proteinExistence type="predicted"/>
<comment type="caution">
    <text evidence="2">The sequence shown here is derived from an EMBL/GenBank/DDBJ whole genome shotgun (WGS) entry which is preliminary data.</text>
</comment>
<reference evidence="2" key="1">
    <citation type="submission" date="2021-02" db="EMBL/GenBank/DDBJ databases">
        <authorList>
            <person name="Nowell W R."/>
        </authorList>
    </citation>
    <scope>NUCLEOTIDE SEQUENCE</scope>
</reference>
<name>A0A815GA48_ADIRI</name>
<feature type="region of interest" description="Disordered" evidence="1">
    <location>
        <begin position="1"/>
        <end position="81"/>
    </location>
</feature>
<gene>
    <name evidence="2" type="ORF">EDS130_LOCUS32469</name>
</gene>
<accession>A0A815GA48</accession>
<feature type="compositionally biased region" description="Polar residues" evidence="1">
    <location>
        <begin position="16"/>
        <end position="26"/>
    </location>
</feature>
<dbReference type="EMBL" id="CAJNOJ010000249">
    <property type="protein sequence ID" value="CAF1336136.1"/>
    <property type="molecule type" value="Genomic_DNA"/>
</dbReference>
<protein>
    <submittedName>
        <fullName evidence="2">Uncharacterized protein</fullName>
    </submittedName>
</protein>
<organism evidence="2 3">
    <name type="scientific">Adineta ricciae</name>
    <name type="common">Rotifer</name>
    <dbReference type="NCBI Taxonomy" id="249248"/>
    <lineage>
        <taxon>Eukaryota</taxon>
        <taxon>Metazoa</taxon>
        <taxon>Spiralia</taxon>
        <taxon>Gnathifera</taxon>
        <taxon>Rotifera</taxon>
        <taxon>Eurotatoria</taxon>
        <taxon>Bdelloidea</taxon>
        <taxon>Adinetida</taxon>
        <taxon>Adinetidae</taxon>
        <taxon>Adineta</taxon>
    </lineage>
</organism>
<dbReference type="Proteomes" id="UP000663852">
    <property type="component" value="Unassembled WGS sequence"/>
</dbReference>
<feature type="compositionally biased region" description="Basic and acidic residues" evidence="1">
    <location>
        <begin position="69"/>
        <end position="81"/>
    </location>
</feature>
<feature type="compositionally biased region" description="Low complexity" evidence="1">
    <location>
        <begin position="36"/>
        <end position="46"/>
    </location>
</feature>
<evidence type="ECO:0000313" key="2">
    <source>
        <dbReference type="EMBL" id="CAF1336136.1"/>
    </source>
</evidence>
<sequence length="81" mass="8916">MNISSSRDSSDRKRTNCSTSNKSPLLSLSPFGQPISTPSRCSRSSSDLPLNHVLQEKSDNSSLSSPSNKHHDPLSYLIERN</sequence>